<evidence type="ECO:0000256" key="16">
    <source>
        <dbReference type="ARBA" id="ARBA00049209"/>
    </source>
</evidence>
<dbReference type="GO" id="GO:0052855">
    <property type="term" value="F:ADP-dependent NAD(P)H-hydrate dehydratase activity"/>
    <property type="evidence" value="ECO:0007669"/>
    <property type="project" value="UniProtKB-UniRule"/>
</dbReference>
<comment type="similarity">
    <text evidence="3 19">In the N-terminal section; belongs to the NnrE/AIBP family.</text>
</comment>
<evidence type="ECO:0000256" key="18">
    <source>
        <dbReference type="HAMAP-Rule" id="MF_01966"/>
    </source>
</evidence>
<keyword evidence="10 17" id="KW-0520">NAD</keyword>
<comment type="caution">
    <text evidence="22">The sequence shown here is derived from an EMBL/GenBank/DDBJ whole genome shotgun (WGS) entry which is preliminary data.</text>
</comment>
<protein>
    <recommendedName>
        <fullName evidence="19">Bifunctional NAD(P)H-hydrate repair enzyme</fullName>
    </recommendedName>
    <alternativeName>
        <fullName evidence="19">Nicotinamide nucleotide repair protein</fullName>
    </alternativeName>
    <domain>
        <recommendedName>
            <fullName evidence="19">ADP-dependent (S)-NAD(P)H-hydrate dehydratase</fullName>
            <ecNumber evidence="19">4.2.1.136</ecNumber>
        </recommendedName>
        <alternativeName>
            <fullName evidence="19">ADP-dependent NAD(P)HX dehydratase</fullName>
        </alternativeName>
    </domain>
    <domain>
        <recommendedName>
            <fullName evidence="19">NAD(P)H-hydrate epimerase</fullName>
            <ecNumber evidence="19">5.1.99.6</ecNumber>
        </recommendedName>
    </domain>
</protein>
<keyword evidence="7 17" id="KW-0067">ATP-binding</keyword>
<dbReference type="Gene3D" id="3.40.50.10260">
    <property type="entry name" value="YjeF N-terminal domain"/>
    <property type="match status" value="1"/>
</dbReference>
<comment type="similarity">
    <text evidence="4 19">In the C-terminal section; belongs to the NnrD/CARKD family.</text>
</comment>
<evidence type="ECO:0000256" key="12">
    <source>
        <dbReference type="ARBA" id="ARBA00023239"/>
    </source>
</evidence>
<dbReference type="InterPro" id="IPR030677">
    <property type="entry name" value="Nnr"/>
</dbReference>
<comment type="similarity">
    <text evidence="17">Belongs to the NnrD/CARKD family.</text>
</comment>
<proteinExistence type="inferred from homology"/>
<evidence type="ECO:0000256" key="13">
    <source>
        <dbReference type="ARBA" id="ARBA00023268"/>
    </source>
</evidence>
<evidence type="ECO:0000256" key="19">
    <source>
        <dbReference type="PIRNR" id="PIRNR017184"/>
    </source>
</evidence>
<dbReference type="GO" id="GO:0046872">
    <property type="term" value="F:metal ion binding"/>
    <property type="evidence" value="ECO:0007669"/>
    <property type="project" value="UniProtKB-UniRule"/>
</dbReference>
<reference evidence="23 24" key="1">
    <citation type="submission" date="2016-10" db="EMBL/GenBank/DDBJ databases">
        <authorList>
            <person name="Varghese N."/>
            <person name="Submissions S."/>
        </authorList>
    </citation>
    <scope>NUCLEOTIDE SEQUENCE [LARGE SCALE GENOMIC DNA]</scope>
    <source>
        <strain evidence="23 24">DSM 2260</strain>
    </source>
</reference>
<evidence type="ECO:0000256" key="4">
    <source>
        <dbReference type="ARBA" id="ARBA00009524"/>
    </source>
</evidence>
<dbReference type="GO" id="GO:0110051">
    <property type="term" value="P:metabolite repair"/>
    <property type="evidence" value="ECO:0007669"/>
    <property type="project" value="TreeGrafter"/>
</dbReference>
<dbReference type="HAMAP" id="MF_01966">
    <property type="entry name" value="NADHX_epimerase"/>
    <property type="match status" value="1"/>
</dbReference>
<gene>
    <name evidence="22" type="primary">nnr</name>
    <name evidence="17" type="synonym">nnrD</name>
    <name evidence="18" type="synonym">nnrE</name>
    <name evidence="22" type="ORF">MVI01_02290</name>
    <name evidence="23" type="ORF">SAMN04488504_105356</name>
</gene>
<comment type="catalytic activity">
    <reaction evidence="2 18 19">
        <text>(6R)-NADPHX = (6S)-NADPHX</text>
        <dbReference type="Rhea" id="RHEA:32227"/>
        <dbReference type="ChEBI" id="CHEBI:64076"/>
        <dbReference type="ChEBI" id="CHEBI:64077"/>
        <dbReference type="EC" id="5.1.99.6"/>
    </reaction>
</comment>
<feature type="binding site" evidence="17">
    <location>
        <begin position="419"/>
        <end position="423"/>
    </location>
    <ligand>
        <name>AMP</name>
        <dbReference type="ChEBI" id="CHEBI:456215"/>
    </ligand>
</feature>
<keyword evidence="6 17" id="KW-0547">Nucleotide-binding</keyword>
<feature type="binding site" evidence="18">
    <location>
        <position position="162"/>
    </location>
    <ligand>
        <name>K(+)</name>
        <dbReference type="ChEBI" id="CHEBI:29103"/>
    </ligand>
</feature>
<feature type="binding site" evidence="18">
    <location>
        <position position="59"/>
    </location>
    <ligand>
        <name>K(+)</name>
        <dbReference type="ChEBI" id="CHEBI:29103"/>
    </ligand>
</feature>
<feature type="domain" description="YjeF N-terminal" evidence="21">
    <location>
        <begin position="10"/>
        <end position="216"/>
    </location>
</feature>
<dbReference type="InterPro" id="IPR036652">
    <property type="entry name" value="YjeF_N_dom_sf"/>
</dbReference>
<dbReference type="PANTHER" id="PTHR12592">
    <property type="entry name" value="ATP-DEPENDENT (S)-NAD(P)H-HYDRATE DEHYDRATASE FAMILY MEMBER"/>
    <property type="match status" value="1"/>
</dbReference>
<evidence type="ECO:0000259" key="21">
    <source>
        <dbReference type="PROSITE" id="PS51385"/>
    </source>
</evidence>
<dbReference type="EC" id="5.1.99.6" evidence="19"/>
<dbReference type="Pfam" id="PF01256">
    <property type="entry name" value="Carb_kinase"/>
    <property type="match status" value="1"/>
</dbReference>
<feature type="binding site" evidence="17">
    <location>
        <position position="262"/>
    </location>
    <ligand>
        <name>(6S)-NADPHX</name>
        <dbReference type="ChEBI" id="CHEBI:64076"/>
    </ligand>
</feature>
<comment type="similarity">
    <text evidence="18">Belongs to the NnrE/AIBP family.</text>
</comment>
<dbReference type="NCBIfam" id="TIGR00196">
    <property type="entry name" value="yjeF_cterm"/>
    <property type="match status" value="1"/>
</dbReference>
<comment type="subunit">
    <text evidence="17">Homotetramer.</text>
</comment>
<comment type="catalytic activity">
    <reaction evidence="15 17 19">
        <text>(6S)-NADHX + ADP = AMP + phosphate + NADH + H(+)</text>
        <dbReference type="Rhea" id="RHEA:32223"/>
        <dbReference type="ChEBI" id="CHEBI:15378"/>
        <dbReference type="ChEBI" id="CHEBI:43474"/>
        <dbReference type="ChEBI" id="CHEBI:57945"/>
        <dbReference type="ChEBI" id="CHEBI:64074"/>
        <dbReference type="ChEBI" id="CHEBI:456215"/>
        <dbReference type="ChEBI" id="CHEBI:456216"/>
        <dbReference type="EC" id="4.2.1.136"/>
    </reaction>
</comment>
<keyword evidence="11 18" id="KW-0413">Isomerase</keyword>
<name>A0A511H4J1_9BACT</name>
<evidence type="ECO:0000256" key="17">
    <source>
        <dbReference type="HAMAP-Rule" id="MF_01965"/>
    </source>
</evidence>
<dbReference type="Proteomes" id="UP000321224">
    <property type="component" value="Unassembled WGS sequence"/>
</dbReference>
<keyword evidence="12 17" id="KW-0456">Lyase</keyword>
<evidence type="ECO:0000313" key="23">
    <source>
        <dbReference type="EMBL" id="SDE27113.1"/>
    </source>
</evidence>
<keyword evidence="24" id="KW-1185">Reference proteome</keyword>
<keyword evidence="8 17" id="KW-0521">NADP</keyword>
<feature type="binding site" evidence="18">
    <location>
        <begin position="58"/>
        <end position="62"/>
    </location>
    <ligand>
        <name>(6S)-NADPHX</name>
        <dbReference type="ChEBI" id="CHEBI:64076"/>
    </ligand>
</feature>
<organism evidence="22 25">
    <name type="scientific">Myxococcus virescens</name>
    <dbReference type="NCBI Taxonomy" id="83456"/>
    <lineage>
        <taxon>Bacteria</taxon>
        <taxon>Pseudomonadati</taxon>
        <taxon>Myxococcota</taxon>
        <taxon>Myxococcia</taxon>
        <taxon>Myxococcales</taxon>
        <taxon>Cystobacterineae</taxon>
        <taxon>Myxococcaceae</taxon>
        <taxon>Myxococcus</taxon>
    </lineage>
</organism>
<evidence type="ECO:0000256" key="11">
    <source>
        <dbReference type="ARBA" id="ARBA00023235"/>
    </source>
</evidence>
<dbReference type="InterPro" id="IPR004443">
    <property type="entry name" value="YjeF_N_dom"/>
</dbReference>
<keyword evidence="5 18" id="KW-0479">Metal-binding</keyword>
<evidence type="ECO:0000313" key="25">
    <source>
        <dbReference type="Proteomes" id="UP000321224"/>
    </source>
</evidence>
<evidence type="ECO:0000256" key="8">
    <source>
        <dbReference type="ARBA" id="ARBA00022857"/>
    </source>
</evidence>
<evidence type="ECO:0000256" key="14">
    <source>
        <dbReference type="ARBA" id="ARBA00025153"/>
    </source>
</evidence>
<feature type="binding site" evidence="18">
    <location>
        <position position="123"/>
    </location>
    <ligand>
        <name>K(+)</name>
        <dbReference type="ChEBI" id="CHEBI:29103"/>
    </ligand>
</feature>
<comment type="function">
    <text evidence="18">Catalyzes the epimerization of the S- and R-forms of NAD(P)HX, a damaged form of NAD(P)H that is a result of enzymatic or heat-dependent hydration. This is a prerequisite for the S-specific NAD(P)H-hydrate dehydratase to allow the repair of both epimers of NAD(P)HX.</text>
</comment>
<dbReference type="HAMAP" id="MF_01965">
    <property type="entry name" value="NADHX_dehydratase"/>
    <property type="match status" value="1"/>
</dbReference>
<evidence type="ECO:0000256" key="15">
    <source>
        <dbReference type="ARBA" id="ARBA00048238"/>
    </source>
</evidence>
<evidence type="ECO:0000256" key="5">
    <source>
        <dbReference type="ARBA" id="ARBA00022723"/>
    </source>
</evidence>
<dbReference type="Pfam" id="PF03853">
    <property type="entry name" value="YjeF_N"/>
    <property type="match status" value="1"/>
</dbReference>
<evidence type="ECO:0000256" key="2">
    <source>
        <dbReference type="ARBA" id="ARBA00000909"/>
    </source>
</evidence>
<evidence type="ECO:0000256" key="1">
    <source>
        <dbReference type="ARBA" id="ARBA00000013"/>
    </source>
</evidence>
<dbReference type="GO" id="GO:0005524">
    <property type="term" value="F:ATP binding"/>
    <property type="evidence" value="ECO:0007669"/>
    <property type="project" value="UniProtKB-UniRule"/>
</dbReference>
<comment type="catalytic activity">
    <reaction evidence="16 17 19">
        <text>(6S)-NADPHX + ADP = AMP + phosphate + NADPH + H(+)</text>
        <dbReference type="Rhea" id="RHEA:32235"/>
        <dbReference type="ChEBI" id="CHEBI:15378"/>
        <dbReference type="ChEBI" id="CHEBI:43474"/>
        <dbReference type="ChEBI" id="CHEBI:57783"/>
        <dbReference type="ChEBI" id="CHEBI:64076"/>
        <dbReference type="ChEBI" id="CHEBI:456215"/>
        <dbReference type="ChEBI" id="CHEBI:456216"/>
        <dbReference type="EC" id="4.2.1.136"/>
    </reaction>
</comment>
<dbReference type="PROSITE" id="PS51383">
    <property type="entry name" value="YJEF_C_3"/>
    <property type="match status" value="1"/>
</dbReference>
<dbReference type="GO" id="GO:0046496">
    <property type="term" value="P:nicotinamide nucleotide metabolic process"/>
    <property type="evidence" value="ECO:0007669"/>
    <property type="project" value="UniProtKB-UniRule"/>
</dbReference>
<reference evidence="22 25" key="2">
    <citation type="submission" date="2019-07" db="EMBL/GenBank/DDBJ databases">
        <title>Whole genome shotgun sequence of Myxococcus virescens NBRC 100334.</title>
        <authorList>
            <person name="Hosoyama A."/>
            <person name="Uohara A."/>
            <person name="Ohji S."/>
            <person name="Ichikawa N."/>
        </authorList>
    </citation>
    <scope>NUCLEOTIDE SEQUENCE [LARGE SCALE GENOMIC DNA]</scope>
    <source>
        <strain evidence="22 25">NBRC 100334</strain>
    </source>
</reference>
<dbReference type="SUPFAM" id="SSF53613">
    <property type="entry name" value="Ribokinase-like"/>
    <property type="match status" value="1"/>
</dbReference>
<comment type="caution">
    <text evidence="18">Lacks conserved residue(s) required for the propagation of feature annotation.</text>
</comment>
<dbReference type="Gene3D" id="3.40.1190.20">
    <property type="match status" value="1"/>
</dbReference>
<comment type="cofactor">
    <cofactor evidence="18 19">
        <name>K(+)</name>
        <dbReference type="ChEBI" id="CHEBI:29103"/>
    </cofactor>
    <text evidence="18 19">Binds 1 potassium ion per subunit.</text>
</comment>
<evidence type="ECO:0000256" key="3">
    <source>
        <dbReference type="ARBA" id="ARBA00006001"/>
    </source>
</evidence>
<evidence type="ECO:0000259" key="20">
    <source>
        <dbReference type="PROSITE" id="PS51383"/>
    </source>
</evidence>
<comment type="function">
    <text evidence="17">Catalyzes the dehydration of the S-form of NAD(P)HX at the expense of ADP, which is converted to AMP. Together with NAD(P)HX epimerase, which catalyzes the epimerization of the S- and R-forms, the enzyme allows the repair of both epimers of NAD(P)HX, a damaged form of NAD(P)H that is a result of enzymatic or heat-dependent hydration.</text>
</comment>
<dbReference type="InterPro" id="IPR029056">
    <property type="entry name" value="Ribokinase-like"/>
</dbReference>
<dbReference type="GO" id="GO:0052856">
    <property type="term" value="F:NAD(P)HX epimerase activity"/>
    <property type="evidence" value="ECO:0007669"/>
    <property type="project" value="UniProtKB-UniRule"/>
</dbReference>
<comment type="cofactor">
    <cofactor evidence="17">
        <name>Mg(2+)</name>
        <dbReference type="ChEBI" id="CHEBI:18420"/>
    </cofactor>
</comment>
<dbReference type="EC" id="4.2.1.136" evidence="19"/>
<evidence type="ECO:0000256" key="10">
    <source>
        <dbReference type="ARBA" id="ARBA00023027"/>
    </source>
</evidence>
<evidence type="ECO:0000256" key="6">
    <source>
        <dbReference type="ARBA" id="ARBA00022741"/>
    </source>
</evidence>
<evidence type="ECO:0000256" key="9">
    <source>
        <dbReference type="ARBA" id="ARBA00022958"/>
    </source>
</evidence>
<feature type="binding site" evidence="17">
    <location>
        <position position="449"/>
    </location>
    <ligand>
        <name>(6S)-NADPHX</name>
        <dbReference type="ChEBI" id="CHEBI:64076"/>
    </ligand>
</feature>
<feature type="binding site" evidence="18">
    <location>
        <position position="159"/>
    </location>
    <ligand>
        <name>(6S)-NADPHX</name>
        <dbReference type="ChEBI" id="CHEBI:64076"/>
    </ligand>
</feature>
<dbReference type="PROSITE" id="PS51385">
    <property type="entry name" value="YJEF_N"/>
    <property type="match status" value="1"/>
</dbReference>
<keyword evidence="9 18" id="KW-0630">Potassium</keyword>
<keyword evidence="13" id="KW-0511">Multifunctional enzyme</keyword>
<dbReference type="SUPFAM" id="SSF64153">
    <property type="entry name" value="YjeF N-terminal domain-like"/>
    <property type="match status" value="1"/>
</dbReference>
<feature type="domain" description="YjeF C-terminal" evidence="20">
    <location>
        <begin position="227"/>
        <end position="509"/>
    </location>
</feature>
<feature type="binding site" evidence="17">
    <location>
        <position position="448"/>
    </location>
    <ligand>
        <name>AMP</name>
        <dbReference type="ChEBI" id="CHEBI:456215"/>
    </ligand>
</feature>
<evidence type="ECO:0000313" key="24">
    <source>
        <dbReference type="Proteomes" id="UP000198717"/>
    </source>
</evidence>
<feature type="binding site" evidence="18">
    <location>
        <begin position="127"/>
        <end position="133"/>
    </location>
    <ligand>
        <name>(6S)-NADPHX</name>
        <dbReference type="ChEBI" id="CHEBI:64076"/>
    </ligand>
</feature>
<evidence type="ECO:0000256" key="7">
    <source>
        <dbReference type="ARBA" id="ARBA00022840"/>
    </source>
</evidence>
<comment type="function">
    <text evidence="14 19">Bifunctional enzyme that catalyzes the epimerization of the S- and R-forms of NAD(P)HX and the dehydration of the S-form of NAD(P)HX at the expense of ADP, which is converted to AMP. This allows the repair of both epimers of NAD(P)HX, a damaged form of NAD(P)H that is a result of enzymatic or heat-dependent hydration.</text>
</comment>
<dbReference type="EMBL" id="BJVY01000001">
    <property type="protein sequence ID" value="GEL68445.1"/>
    <property type="molecule type" value="Genomic_DNA"/>
</dbReference>
<feature type="binding site" evidence="17">
    <location>
        <position position="331"/>
    </location>
    <ligand>
        <name>(6S)-NADPHX</name>
        <dbReference type="ChEBI" id="CHEBI:64076"/>
    </ligand>
</feature>
<evidence type="ECO:0000313" key="22">
    <source>
        <dbReference type="EMBL" id="GEL68445.1"/>
    </source>
</evidence>
<dbReference type="RefSeq" id="WP_090490771.1">
    <property type="nucleotide sequence ID" value="NZ_BJVY01000001.1"/>
</dbReference>
<dbReference type="PANTHER" id="PTHR12592:SF0">
    <property type="entry name" value="ATP-DEPENDENT (S)-NAD(P)H-HYDRATE DEHYDRATASE"/>
    <property type="match status" value="1"/>
</dbReference>
<dbReference type="EMBL" id="FNAJ01000005">
    <property type="protein sequence ID" value="SDE27113.1"/>
    <property type="molecule type" value="Genomic_DNA"/>
</dbReference>
<feature type="binding site" evidence="17">
    <location>
        <position position="382"/>
    </location>
    <ligand>
        <name>(6S)-NADPHX</name>
        <dbReference type="ChEBI" id="CHEBI:64076"/>
    </ligand>
</feature>
<comment type="catalytic activity">
    <reaction evidence="1 18 19">
        <text>(6R)-NADHX = (6S)-NADHX</text>
        <dbReference type="Rhea" id="RHEA:32215"/>
        <dbReference type="ChEBI" id="CHEBI:64074"/>
        <dbReference type="ChEBI" id="CHEBI:64075"/>
        <dbReference type="EC" id="5.1.99.6"/>
    </reaction>
</comment>
<accession>A0A511H4J1</accession>
<dbReference type="InterPro" id="IPR000631">
    <property type="entry name" value="CARKD"/>
</dbReference>
<sequence>MLRVLTAAQMRQAEQAAEARHGMPSALLMENAGRGLAEVARGLVGSGGRFVVVCGPGNNGGDGLVAARFLREGGACVSVVMVGDAAKLTPEARRNLEAVKGFGVTPRTLEAVEPARRGDVVVDALFGTGLSRAPAGAFADAVSAIRGWRAAGAKVVAADVPSGLQSDTGAAFSPCVEADATVAFGFLKPGQVLEPGASLCGRAHRVDIGMGGESSSEVSGPELFVVEEPDARRTLPARKADSHKGTFGHVLVVAGSRGKTGAAALVAKAALRSGAGLVTVAARADALDIIQAHSAEIMGIPLEASGPLGMGDLDALVAAAEGKDALVIGPGIPRGPETGALIGELLSRVEVPAVLDADALNAVATDLSVLRRAKGPVVMTPHPGEMARLTGRSTKEVQAHRLDVARQFSVGLKVTLVLKGDRTLTSDADGRVYLNTTGNPGMATGGSGDVLSGICGAFLAQSFPVPSAIWTAVYAHGLAGDLAAAKRGQLGLVAGDIVEQGLCEVWLRWER</sequence>
<dbReference type="PIRSF" id="PIRSF017184">
    <property type="entry name" value="Nnr"/>
    <property type="match status" value="1"/>
</dbReference>
<dbReference type="Proteomes" id="UP000198717">
    <property type="component" value="Unassembled WGS sequence"/>
</dbReference>
<dbReference type="AlphaFoldDB" id="A0A511H4J1"/>
<dbReference type="CDD" id="cd01171">
    <property type="entry name" value="YXKO-related"/>
    <property type="match status" value="1"/>
</dbReference>
<dbReference type="NCBIfam" id="TIGR00197">
    <property type="entry name" value="yjeF_nterm"/>
    <property type="match status" value="1"/>
</dbReference>